<reference evidence="2 3" key="1">
    <citation type="journal article" date="2019" name="Int. J. Syst. Evol. Microbiol.">
        <title>The Global Catalogue of Microorganisms (GCM) 10K type strain sequencing project: providing services to taxonomists for standard genome sequencing and annotation.</title>
        <authorList>
            <consortium name="The Broad Institute Genomics Platform"/>
            <consortium name="The Broad Institute Genome Sequencing Center for Infectious Disease"/>
            <person name="Wu L."/>
            <person name="Ma J."/>
        </authorList>
    </citation>
    <scope>NUCLEOTIDE SEQUENCE [LARGE SCALE GENOMIC DNA]</scope>
    <source>
        <strain evidence="2 3">JCM 3325</strain>
    </source>
</reference>
<evidence type="ECO:0000259" key="1">
    <source>
        <dbReference type="Pfam" id="PF01636"/>
    </source>
</evidence>
<gene>
    <name evidence="2" type="ORF">GCM10010191_06580</name>
</gene>
<dbReference type="Gene3D" id="3.90.1200.10">
    <property type="match status" value="1"/>
</dbReference>
<dbReference type="PANTHER" id="PTHR21310">
    <property type="entry name" value="AMINOGLYCOSIDE PHOSPHOTRANSFERASE-RELATED-RELATED"/>
    <property type="match status" value="1"/>
</dbReference>
<evidence type="ECO:0000313" key="3">
    <source>
        <dbReference type="Proteomes" id="UP001501231"/>
    </source>
</evidence>
<dbReference type="CDD" id="cd05154">
    <property type="entry name" value="ACAD10_11_N-like"/>
    <property type="match status" value="1"/>
</dbReference>
<dbReference type="InterPro" id="IPR051678">
    <property type="entry name" value="AGP_Transferase"/>
</dbReference>
<dbReference type="InterPro" id="IPR002575">
    <property type="entry name" value="Aminoglycoside_PTrfase"/>
</dbReference>
<proteinExistence type="predicted"/>
<name>A0ABN3IDS0_9ACTN</name>
<dbReference type="Pfam" id="PF01636">
    <property type="entry name" value="APH"/>
    <property type="match status" value="1"/>
</dbReference>
<feature type="domain" description="Aminoglycoside phosphotransferase" evidence="1">
    <location>
        <begin position="34"/>
        <end position="277"/>
    </location>
</feature>
<dbReference type="InterPro" id="IPR041726">
    <property type="entry name" value="ACAD10_11_N"/>
</dbReference>
<comment type="caution">
    <text evidence="2">The sequence shown here is derived from an EMBL/GenBank/DDBJ whole genome shotgun (WGS) entry which is preliminary data.</text>
</comment>
<dbReference type="EMBL" id="BAAARW010000002">
    <property type="protein sequence ID" value="GAA2401886.1"/>
    <property type="molecule type" value="Genomic_DNA"/>
</dbReference>
<sequence length="349" mass="38126">MSDDPASLVDLDRLNDWVRDAGLPGEGPVTSLGPLTGGAQNLLYSMVRADGTELVLRRPGPHARPDATGPFARESRVLTALAGTDVPHPRRYGGSLDDGVLGVPFSVLEKIEGFTPRGRLPGAFGTDAGWRRDMAFDMVAGAAKLAAVDPDAVGLGDLGKRDGWAERQTPRYLKMLEGYRESAEYRENESPLVGPVSEWLQANRPETAAVGIVHGDLQFANVMVRHDAPRLAAIVDWEMASLGDPLLDLAWILTAWREKGDPPGSDPQLQPWEGMPGRAELVAHYGELTGRDVSRFRWFQVLACFRLAALLEGSYFRALNGRMHRPTGEGLHGYAKWLWAKAEQEISQG</sequence>
<protein>
    <submittedName>
        <fullName evidence="2">Phosphotransferase family protein</fullName>
    </submittedName>
</protein>
<dbReference type="Gene3D" id="3.30.200.20">
    <property type="entry name" value="Phosphorylase Kinase, domain 1"/>
    <property type="match status" value="1"/>
</dbReference>
<dbReference type="InterPro" id="IPR011009">
    <property type="entry name" value="Kinase-like_dom_sf"/>
</dbReference>
<dbReference type="RefSeq" id="WP_344586853.1">
    <property type="nucleotide sequence ID" value="NZ_BAAARW010000002.1"/>
</dbReference>
<dbReference type="PANTHER" id="PTHR21310:SF40">
    <property type="entry name" value="AMINOGLYCOSIDE PHOSPHOTRANSFERASE DOMAIN-CONTAINING PROTEIN-RELATED"/>
    <property type="match status" value="1"/>
</dbReference>
<accession>A0ABN3IDS0</accession>
<dbReference type="Proteomes" id="UP001501231">
    <property type="component" value="Unassembled WGS sequence"/>
</dbReference>
<evidence type="ECO:0000313" key="2">
    <source>
        <dbReference type="EMBL" id="GAA2401886.1"/>
    </source>
</evidence>
<keyword evidence="3" id="KW-1185">Reference proteome</keyword>
<dbReference type="SUPFAM" id="SSF56112">
    <property type="entry name" value="Protein kinase-like (PK-like)"/>
    <property type="match status" value="1"/>
</dbReference>
<organism evidence="2 3">
    <name type="scientific">Actinomadura vinacea</name>
    <dbReference type="NCBI Taxonomy" id="115336"/>
    <lineage>
        <taxon>Bacteria</taxon>
        <taxon>Bacillati</taxon>
        <taxon>Actinomycetota</taxon>
        <taxon>Actinomycetes</taxon>
        <taxon>Streptosporangiales</taxon>
        <taxon>Thermomonosporaceae</taxon>
        <taxon>Actinomadura</taxon>
    </lineage>
</organism>